<dbReference type="Pfam" id="PF24854">
    <property type="entry name" value="DUF7728"/>
    <property type="match status" value="1"/>
</dbReference>
<keyword evidence="1" id="KW-0472">Membrane</keyword>
<evidence type="ECO:0000313" key="4">
    <source>
        <dbReference type="EMBL" id="CAF9909823.1"/>
    </source>
</evidence>
<feature type="signal peptide" evidence="2">
    <location>
        <begin position="1"/>
        <end position="17"/>
    </location>
</feature>
<dbReference type="OrthoDB" id="5409353at2759"/>
<dbReference type="Proteomes" id="UP000664521">
    <property type="component" value="Unassembled WGS sequence"/>
</dbReference>
<reference evidence="4" key="1">
    <citation type="submission" date="2021-03" db="EMBL/GenBank/DDBJ databases">
        <authorList>
            <person name="Tagirdzhanova G."/>
        </authorList>
    </citation>
    <scope>NUCLEOTIDE SEQUENCE</scope>
</reference>
<dbReference type="EMBL" id="CAJPDS010000008">
    <property type="protein sequence ID" value="CAF9909823.1"/>
    <property type="molecule type" value="Genomic_DNA"/>
</dbReference>
<evidence type="ECO:0000256" key="1">
    <source>
        <dbReference type="SAM" id="Phobius"/>
    </source>
</evidence>
<organism evidence="4 5">
    <name type="scientific">Heterodermia speciosa</name>
    <dbReference type="NCBI Taxonomy" id="116794"/>
    <lineage>
        <taxon>Eukaryota</taxon>
        <taxon>Fungi</taxon>
        <taxon>Dikarya</taxon>
        <taxon>Ascomycota</taxon>
        <taxon>Pezizomycotina</taxon>
        <taxon>Lecanoromycetes</taxon>
        <taxon>OSLEUM clade</taxon>
        <taxon>Lecanoromycetidae</taxon>
        <taxon>Caliciales</taxon>
        <taxon>Physciaceae</taxon>
        <taxon>Heterodermia</taxon>
    </lineage>
</organism>
<evidence type="ECO:0000313" key="5">
    <source>
        <dbReference type="Proteomes" id="UP000664521"/>
    </source>
</evidence>
<feature type="domain" description="DUF7728" evidence="3">
    <location>
        <begin position="45"/>
        <end position="190"/>
    </location>
</feature>
<evidence type="ECO:0000256" key="2">
    <source>
        <dbReference type="SAM" id="SignalP"/>
    </source>
</evidence>
<proteinExistence type="predicted"/>
<gene>
    <name evidence="4" type="ORF">HETSPECPRED_009529</name>
</gene>
<name>A0A8H3ESW1_9LECA</name>
<keyword evidence="5" id="KW-1185">Reference proteome</keyword>
<sequence length="386" mass="41483">MHFTTVLSTTLALTANAFLLPAEIADEVQAAKAKVATLVPSLLTTQQSLTLDCSSCPFALKSERHGVHEWTNDVRSDLQLNFAAQNNHLTLNGKPFYPVTIKDLPGELFAHQIQKENDGEKRFEGYSEDLKLSYTLELPQPEEVDGHQVATIILSILGLDGEMARVDDVKIKAIKAADGSLALASVESIPASPNAPDAQCTNIMCRVMTKLRSVVAKARAKAASAAAATASTAHKVKCFCMRLAGHHPTAIKGDDGKTTHLPTHNHVRPGHFGASHHGPGMHHGAHHHGFAHSALALARRLFTFVLLPVMIGVAVGITASAVGMLIGQAVVFLWMKFRRSGSAQQGVYTVVESEDKEDTLPAYDADGLPAYTDVEGEKKQQVEDLA</sequence>
<evidence type="ECO:0000259" key="3">
    <source>
        <dbReference type="Pfam" id="PF24854"/>
    </source>
</evidence>
<keyword evidence="1" id="KW-1133">Transmembrane helix</keyword>
<feature type="transmembrane region" description="Helical" evidence="1">
    <location>
        <begin position="301"/>
        <end position="334"/>
    </location>
</feature>
<dbReference type="PANTHER" id="PTHR40622">
    <property type="match status" value="1"/>
</dbReference>
<accession>A0A8H3ESW1</accession>
<dbReference type="AlphaFoldDB" id="A0A8H3ESW1"/>
<comment type="caution">
    <text evidence="4">The sequence shown here is derived from an EMBL/GenBank/DDBJ whole genome shotgun (WGS) entry which is preliminary data.</text>
</comment>
<keyword evidence="1" id="KW-0812">Transmembrane</keyword>
<keyword evidence="2" id="KW-0732">Signal</keyword>
<dbReference type="PANTHER" id="PTHR40622:SF1">
    <property type="match status" value="1"/>
</dbReference>
<feature type="chain" id="PRO_5034945806" description="DUF7728 domain-containing protein" evidence="2">
    <location>
        <begin position="18"/>
        <end position="386"/>
    </location>
</feature>
<dbReference type="InterPro" id="IPR056145">
    <property type="entry name" value="DUF7728"/>
</dbReference>
<protein>
    <recommendedName>
        <fullName evidence="3">DUF7728 domain-containing protein</fullName>
    </recommendedName>
</protein>